<dbReference type="GO" id="GO:0005886">
    <property type="term" value="C:plasma membrane"/>
    <property type="evidence" value="ECO:0007669"/>
    <property type="project" value="UniProtKB-SubCell"/>
</dbReference>
<evidence type="ECO:0000256" key="2">
    <source>
        <dbReference type="ARBA" id="ARBA00006386"/>
    </source>
</evidence>
<evidence type="ECO:0000313" key="9">
    <source>
        <dbReference type="Proteomes" id="UP000095743"/>
    </source>
</evidence>
<keyword evidence="6 7" id="KW-0472">Membrane</keyword>
<dbReference type="InterPro" id="IPR005524">
    <property type="entry name" value="DUF318"/>
</dbReference>
<evidence type="ECO:0000256" key="3">
    <source>
        <dbReference type="ARBA" id="ARBA00022475"/>
    </source>
</evidence>
<evidence type="ECO:0000256" key="6">
    <source>
        <dbReference type="ARBA" id="ARBA00023136"/>
    </source>
</evidence>
<organism evidence="8 9">
    <name type="scientific">Geosporobacter ferrireducens</name>
    <dbReference type="NCBI Taxonomy" id="1424294"/>
    <lineage>
        <taxon>Bacteria</taxon>
        <taxon>Bacillati</taxon>
        <taxon>Bacillota</taxon>
        <taxon>Clostridia</taxon>
        <taxon>Peptostreptococcales</taxon>
        <taxon>Thermotaleaceae</taxon>
        <taxon>Geosporobacter</taxon>
    </lineage>
</organism>
<evidence type="ECO:0000256" key="5">
    <source>
        <dbReference type="ARBA" id="ARBA00022989"/>
    </source>
</evidence>
<keyword evidence="9" id="KW-1185">Reference proteome</keyword>
<dbReference type="KEGG" id="gfe:Gferi_06425"/>
<comment type="subcellular location">
    <subcellularLocation>
        <location evidence="1">Cell membrane</location>
        <topology evidence="1">Multi-pass membrane protein</topology>
    </subcellularLocation>
</comment>
<reference evidence="8 9" key="1">
    <citation type="submission" date="2016-09" db="EMBL/GenBank/DDBJ databases">
        <title>Genomic analysis reveals versatility of anaerobic energy metabolism of Geosporobacter ferrireducens IRF9 of phylum Firmicutes.</title>
        <authorList>
            <person name="Kim S.-J."/>
        </authorList>
    </citation>
    <scope>NUCLEOTIDE SEQUENCE [LARGE SCALE GENOMIC DNA]</scope>
    <source>
        <strain evidence="8 9">IRF9</strain>
    </source>
</reference>
<dbReference type="EMBL" id="CP017269">
    <property type="protein sequence ID" value="AOT69231.1"/>
    <property type="molecule type" value="Genomic_DNA"/>
</dbReference>
<evidence type="ECO:0000256" key="7">
    <source>
        <dbReference type="SAM" id="Phobius"/>
    </source>
</evidence>
<feature type="transmembrane region" description="Helical" evidence="7">
    <location>
        <begin position="19"/>
        <end position="36"/>
    </location>
</feature>
<gene>
    <name evidence="8" type="ORF">Gferi_06425</name>
</gene>
<dbReference type="Proteomes" id="UP000095743">
    <property type="component" value="Chromosome"/>
</dbReference>
<evidence type="ECO:0000313" key="8">
    <source>
        <dbReference type="EMBL" id="AOT69231.1"/>
    </source>
</evidence>
<feature type="transmembrane region" description="Helical" evidence="7">
    <location>
        <begin position="305"/>
        <end position="326"/>
    </location>
</feature>
<keyword evidence="5 7" id="KW-1133">Transmembrane helix</keyword>
<sequence length="331" mass="36565">MRMIQDVIFTVIDFLKADWHILFIGILMAVSINVYVDSMKLKKYLEKNTVLSVPGSVAFGALTPLCACGTMAVLLSMFISSMPWGAVMAFLVSSPLTSPSEFMFQTSFFGTRFATMVLISSIALGLLAGFIAHLLDMKTNFFKGQFRLNKEVEQSCCSQDESEGVIDLLETTTCYSKKEAVIEKRQGFVEKYKIHEFIKEFYNTGIKKILFAFVVFIAVGRIVEMMIPKEWILALFSQDKSYSIPLGATIGLPLYVSGSASLPIMKSFMSSGAGEGAILAFLITGKATGVPVIAGMSTILKKKAILFYVGFVYLGGIFFGYLYQILLNMQL</sequence>
<keyword evidence="4 7" id="KW-0812">Transmembrane</keyword>
<dbReference type="PANTHER" id="PTHR34184:SF4">
    <property type="entry name" value="UPF0718 PROTEIN YCGR"/>
    <property type="match status" value="1"/>
</dbReference>
<dbReference type="AlphaFoldDB" id="A0A1D8GE91"/>
<accession>A0A1D8GE91</accession>
<proteinExistence type="inferred from homology"/>
<dbReference type="InterPro" id="IPR052923">
    <property type="entry name" value="UPF0718"/>
</dbReference>
<feature type="transmembrane region" description="Helical" evidence="7">
    <location>
        <begin position="209"/>
        <end position="227"/>
    </location>
</feature>
<evidence type="ECO:0008006" key="10">
    <source>
        <dbReference type="Google" id="ProtNLM"/>
    </source>
</evidence>
<dbReference type="RefSeq" id="WP_069974797.1">
    <property type="nucleotide sequence ID" value="NZ_CP017269.1"/>
</dbReference>
<feature type="transmembrane region" description="Helical" evidence="7">
    <location>
        <begin position="277"/>
        <end position="299"/>
    </location>
</feature>
<feature type="transmembrane region" description="Helical" evidence="7">
    <location>
        <begin position="242"/>
        <end position="265"/>
    </location>
</feature>
<protein>
    <recommendedName>
        <fullName evidence="10">Permease</fullName>
    </recommendedName>
</protein>
<dbReference type="OrthoDB" id="9810876at2"/>
<name>A0A1D8GE91_9FIRM</name>
<dbReference type="Pfam" id="PF03773">
    <property type="entry name" value="ArsP_1"/>
    <property type="match status" value="1"/>
</dbReference>
<evidence type="ECO:0000256" key="1">
    <source>
        <dbReference type="ARBA" id="ARBA00004651"/>
    </source>
</evidence>
<feature type="transmembrane region" description="Helical" evidence="7">
    <location>
        <begin position="57"/>
        <end position="79"/>
    </location>
</feature>
<feature type="transmembrane region" description="Helical" evidence="7">
    <location>
        <begin position="113"/>
        <end position="135"/>
    </location>
</feature>
<dbReference type="STRING" id="1424294.Gferi_06425"/>
<comment type="similarity">
    <text evidence="2">Belongs to the UPF0718 family.</text>
</comment>
<dbReference type="PANTHER" id="PTHR34184">
    <property type="entry name" value="UPF0718 PROTEIN YCGR"/>
    <property type="match status" value="1"/>
</dbReference>
<evidence type="ECO:0000256" key="4">
    <source>
        <dbReference type="ARBA" id="ARBA00022692"/>
    </source>
</evidence>
<keyword evidence="3" id="KW-1003">Cell membrane</keyword>